<name>A0ABP6VIW3_9ACTN</name>
<reference evidence="4" key="1">
    <citation type="journal article" date="2019" name="Int. J. Syst. Evol. Microbiol.">
        <title>The Global Catalogue of Microorganisms (GCM) 10K type strain sequencing project: providing services to taxonomists for standard genome sequencing and annotation.</title>
        <authorList>
            <consortium name="The Broad Institute Genomics Platform"/>
            <consortium name="The Broad Institute Genome Sequencing Center for Infectious Disease"/>
            <person name="Wu L."/>
            <person name="Ma J."/>
        </authorList>
    </citation>
    <scope>NUCLEOTIDE SEQUENCE [LARGE SCALE GENOMIC DNA]</scope>
    <source>
        <strain evidence="4">JCM 17460</strain>
    </source>
</reference>
<dbReference type="Pfam" id="PF01551">
    <property type="entry name" value="Peptidase_M23"/>
    <property type="match status" value="1"/>
</dbReference>
<evidence type="ECO:0000259" key="2">
    <source>
        <dbReference type="Pfam" id="PF01551"/>
    </source>
</evidence>
<dbReference type="EMBL" id="BAABBB010000013">
    <property type="protein sequence ID" value="GAA3536648.1"/>
    <property type="molecule type" value="Genomic_DNA"/>
</dbReference>
<protein>
    <recommendedName>
        <fullName evidence="2">M23ase beta-sheet core domain-containing protein</fullName>
    </recommendedName>
</protein>
<evidence type="ECO:0000313" key="4">
    <source>
        <dbReference type="Proteomes" id="UP001500301"/>
    </source>
</evidence>
<evidence type="ECO:0000256" key="1">
    <source>
        <dbReference type="SAM" id="SignalP"/>
    </source>
</evidence>
<dbReference type="PANTHER" id="PTHR21666:SF289">
    <property type="entry name" value="L-ALA--D-GLU ENDOPEPTIDASE"/>
    <property type="match status" value="1"/>
</dbReference>
<dbReference type="PANTHER" id="PTHR21666">
    <property type="entry name" value="PEPTIDASE-RELATED"/>
    <property type="match status" value="1"/>
</dbReference>
<keyword evidence="4" id="KW-1185">Reference proteome</keyword>
<keyword evidence="1" id="KW-0732">Signal</keyword>
<comment type="caution">
    <text evidence="3">The sequence shown here is derived from an EMBL/GenBank/DDBJ whole genome shotgun (WGS) entry which is preliminary data.</text>
</comment>
<proteinExistence type="predicted"/>
<dbReference type="InterPro" id="IPR050570">
    <property type="entry name" value="Cell_wall_metabolism_enzyme"/>
</dbReference>
<feature type="chain" id="PRO_5046256584" description="M23ase beta-sheet core domain-containing protein" evidence="1">
    <location>
        <begin position="28"/>
        <end position="197"/>
    </location>
</feature>
<dbReference type="InterPro" id="IPR016047">
    <property type="entry name" value="M23ase_b-sheet_dom"/>
</dbReference>
<dbReference type="RefSeq" id="WP_218234139.1">
    <property type="nucleotide sequence ID" value="NZ_BAABBB010000013.1"/>
</dbReference>
<evidence type="ECO:0000313" key="3">
    <source>
        <dbReference type="EMBL" id="GAA3536648.1"/>
    </source>
</evidence>
<organism evidence="3 4">
    <name type="scientific">Nocardioides daeguensis</name>
    <dbReference type="NCBI Taxonomy" id="908359"/>
    <lineage>
        <taxon>Bacteria</taxon>
        <taxon>Bacillati</taxon>
        <taxon>Actinomycetota</taxon>
        <taxon>Actinomycetes</taxon>
        <taxon>Propionibacteriales</taxon>
        <taxon>Nocardioidaceae</taxon>
        <taxon>Nocardioides</taxon>
    </lineage>
</organism>
<dbReference type="Proteomes" id="UP001500301">
    <property type="component" value="Unassembled WGS sequence"/>
</dbReference>
<sequence length="197" mass="20750">MRRPCPRLALLLPLLLALLLVPSAARADPDPVGVWPLQPVPEVVRSFDPPESPYGSGHRGVDLAGHVGAPVHTALAGTVVFAGRLAGRGVVVVGHGTTRTTYEPVTASVTVGTTLAAGAVVGTLELAGSHCFPRACLHWGWIRGETYLDPLRLVAAAPVRLLPLWRSRPVPRVGPWVGPLLRPWGVLAGRPAAAGRW</sequence>
<accession>A0ABP6VIW3</accession>
<gene>
    <name evidence="3" type="ORF">GCM10022263_25450</name>
</gene>
<feature type="domain" description="M23ase beta-sheet core" evidence="2">
    <location>
        <begin position="57"/>
        <end position="150"/>
    </location>
</feature>
<feature type="signal peptide" evidence="1">
    <location>
        <begin position="1"/>
        <end position="27"/>
    </location>
</feature>